<gene>
    <name evidence="3" type="ORF">Poly41_66620</name>
</gene>
<feature type="domain" description="Methyltransferase" evidence="2">
    <location>
        <begin position="83"/>
        <end position="199"/>
    </location>
</feature>
<dbReference type="InterPro" id="IPR029063">
    <property type="entry name" value="SAM-dependent_MTases_sf"/>
</dbReference>
<protein>
    <recommendedName>
        <fullName evidence="2">Methyltransferase domain-containing protein</fullName>
    </recommendedName>
</protein>
<dbReference type="EMBL" id="SJPV01000022">
    <property type="protein sequence ID" value="TWU30567.1"/>
    <property type="molecule type" value="Genomic_DNA"/>
</dbReference>
<dbReference type="Proteomes" id="UP000319143">
    <property type="component" value="Unassembled WGS sequence"/>
</dbReference>
<feature type="chain" id="PRO_5023061460" description="Methyltransferase domain-containing protein" evidence="1">
    <location>
        <begin position="23"/>
        <end position="244"/>
    </location>
</feature>
<dbReference type="SUPFAM" id="SSF53335">
    <property type="entry name" value="S-adenosyl-L-methionine-dependent methyltransferases"/>
    <property type="match status" value="1"/>
</dbReference>
<keyword evidence="1" id="KW-0732">Signal</keyword>
<evidence type="ECO:0000256" key="1">
    <source>
        <dbReference type="SAM" id="SignalP"/>
    </source>
</evidence>
<dbReference type="RefSeq" id="WP_231616108.1">
    <property type="nucleotide sequence ID" value="NZ_SJPV01000022.1"/>
</dbReference>
<dbReference type="Pfam" id="PF13847">
    <property type="entry name" value="Methyltransf_31"/>
    <property type="match status" value="1"/>
</dbReference>
<keyword evidence="4" id="KW-1185">Reference proteome</keyword>
<dbReference type="Gene3D" id="3.40.50.150">
    <property type="entry name" value="Vaccinia Virus protein VP39"/>
    <property type="match status" value="1"/>
</dbReference>
<dbReference type="PANTHER" id="PTHR43861:SF1">
    <property type="entry name" value="TRANS-ACONITATE 2-METHYLTRANSFERASE"/>
    <property type="match status" value="1"/>
</dbReference>
<dbReference type="CDD" id="cd02440">
    <property type="entry name" value="AdoMet_MTases"/>
    <property type="match status" value="1"/>
</dbReference>
<accession>A0A5C6D4I0</accession>
<reference evidence="3 4" key="1">
    <citation type="submission" date="2019-02" db="EMBL/GenBank/DDBJ databases">
        <title>Deep-cultivation of Planctomycetes and their phenomic and genomic characterization uncovers novel biology.</title>
        <authorList>
            <person name="Wiegand S."/>
            <person name="Jogler M."/>
            <person name="Boedeker C."/>
            <person name="Pinto D."/>
            <person name="Vollmers J."/>
            <person name="Rivas-Marin E."/>
            <person name="Kohn T."/>
            <person name="Peeters S.H."/>
            <person name="Heuer A."/>
            <person name="Rast P."/>
            <person name="Oberbeckmann S."/>
            <person name="Bunk B."/>
            <person name="Jeske O."/>
            <person name="Meyerdierks A."/>
            <person name="Storesund J.E."/>
            <person name="Kallscheuer N."/>
            <person name="Luecker S."/>
            <person name="Lage O.M."/>
            <person name="Pohl T."/>
            <person name="Merkel B.J."/>
            <person name="Hornburger P."/>
            <person name="Mueller R.-W."/>
            <person name="Bruemmer F."/>
            <person name="Labrenz M."/>
            <person name="Spormann A.M."/>
            <person name="Op Den Camp H."/>
            <person name="Overmann J."/>
            <person name="Amann R."/>
            <person name="Jetten M.S.M."/>
            <person name="Mascher T."/>
            <person name="Medema M.H."/>
            <person name="Devos D.P."/>
            <person name="Kaster A.-K."/>
            <person name="Ovreas L."/>
            <person name="Rohde M."/>
            <person name="Galperin M.Y."/>
            <person name="Jogler C."/>
        </authorList>
    </citation>
    <scope>NUCLEOTIDE SEQUENCE [LARGE SCALE GENOMIC DNA]</scope>
    <source>
        <strain evidence="3 4">Poly41</strain>
    </source>
</reference>
<organism evidence="3 4">
    <name type="scientific">Novipirellula artificiosorum</name>
    <dbReference type="NCBI Taxonomy" id="2528016"/>
    <lineage>
        <taxon>Bacteria</taxon>
        <taxon>Pseudomonadati</taxon>
        <taxon>Planctomycetota</taxon>
        <taxon>Planctomycetia</taxon>
        <taxon>Pirellulales</taxon>
        <taxon>Pirellulaceae</taxon>
        <taxon>Novipirellula</taxon>
    </lineage>
</organism>
<evidence type="ECO:0000313" key="3">
    <source>
        <dbReference type="EMBL" id="TWU30567.1"/>
    </source>
</evidence>
<dbReference type="PANTHER" id="PTHR43861">
    <property type="entry name" value="TRANS-ACONITATE 2-METHYLTRANSFERASE-RELATED"/>
    <property type="match status" value="1"/>
</dbReference>
<comment type="caution">
    <text evidence="3">The sequence shown here is derived from an EMBL/GenBank/DDBJ whole genome shotgun (WGS) entry which is preliminary data.</text>
</comment>
<dbReference type="InterPro" id="IPR025714">
    <property type="entry name" value="Methyltranfer_dom"/>
</dbReference>
<proteinExistence type="predicted"/>
<evidence type="ECO:0000313" key="4">
    <source>
        <dbReference type="Proteomes" id="UP000319143"/>
    </source>
</evidence>
<sequence precursor="true">MRRFGWFWSVVFLSMTTANLSAQEAAVVQAAGSDSGRKGASSELNKSFLDPGMDVDKFVERFEVESREVFQAREEIMRNLNLKPGERIADVGAGTGFYTLLMADAVGPQGWAYAIDISPKFVEYLADLFDGREVNNVTTVMCDDDSICLPPDSIDAAFICDVYHHFENPDSTMASIFSAMTSGGRVVIVDFERIPGVSREWTLSHVRAGKQTVIDEVQSVGYELVAEREIPGFKENYYIEFRKP</sequence>
<evidence type="ECO:0000259" key="2">
    <source>
        <dbReference type="Pfam" id="PF13847"/>
    </source>
</evidence>
<feature type="signal peptide" evidence="1">
    <location>
        <begin position="1"/>
        <end position="22"/>
    </location>
</feature>
<dbReference type="AlphaFoldDB" id="A0A5C6D4I0"/>
<name>A0A5C6D4I0_9BACT</name>